<comment type="caution">
    <text evidence="2">The sequence shown here is derived from an EMBL/GenBank/DDBJ whole genome shotgun (WGS) entry which is preliminary data.</text>
</comment>
<dbReference type="OrthoDB" id="127122at2759"/>
<dbReference type="Pfam" id="PF21056">
    <property type="entry name" value="ZSWIM1-3_RNaseH-like"/>
    <property type="match status" value="1"/>
</dbReference>
<gene>
    <name evidence="2" type="ORF">F444_02561</name>
</gene>
<dbReference type="InterPro" id="IPR052579">
    <property type="entry name" value="Zinc_finger_SWIM"/>
</dbReference>
<sequence length="113" mass="13000">MRSMFEQFPEVLLIDATHGTNASNYKLFSFMIRDAMGKGQHVQHCIVEDERKETLRIACQQFKEGCPSFGSVAVIMIDKDFTELSVLEEEFPGARILLCHFHVVKYLQEEVSK</sequence>
<dbReference type="AlphaFoldDB" id="A0A081AX06"/>
<dbReference type="Proteomes" id="UP000028582">
    <property type="component" value="Unassembled WGS sequence"/>
</dbReference>
<protein>
    <recommendedName>
        <fullName evidence="1">ZSWIM1/3 RNaseH-like domain-containing protein</fullName>
    </recommendedName>
</protein>
<feature type="domain" description="ZSWIM1/3 RNaseH-like" evidence="1">
    <location>
        <begin position="1"/>
        <end position="97"/>
    </location>
</feature>
<dbReference type="EMBL" id="ANJA01000509">
    <property type="protein sequence ID" value="ETO83417.1"/>
    <property type="molecule type" value="Genomic_DNA"/>
</dbReference>
<evidence type="ECO:0000259" key="1">
    <source>
        <dbReference type="Pfam" id="PF21056"/>
    </source>
</evidence>
<name>A0A081AX06_PHYNI</name>
<reference evidence="2 3" key="1">
    <citation type="submission" date="2013-11" db="EMBL/GenBank/DDBJ databases">
        <title>The Genome Sequence of Phytophthora parasitica P1976.</title>
        <authorList>
            <consortium name="The Broad Institute Genomics Platform"/>
            <person name="Russ C."/>
            <person name="Tyler B."/>
            <person name="Panabieres F."/>
            <person name="Shan W."/>
            <person name="Tripathy S."/>
            <person name="Grunwald N."/>
            <person name="Machado M."/>
            <person name="Johnson C.S."/>
            <person name="Walker B."/>
            <person name="Young S."/>
            <person name="Zeng Q."/>
            <person name="Gargeya S."/>
            <person name="Fitzgerald M."/>
            <person name="Haas B."/>
            <person name="Abouelleil A."/>
            <person name="Allen A.W."/>
            <person name="Alvarado L."/>
            <person name="Arachchi H.M."/>
            <person name="Berlin A.M."/>
            <person name="Chapman S.B."/>
            <person name="Gainer-Dewar J."/>
            <person name="Goldberg J."/>
            <person name="Griggs A."/>
            <person name="Gujja S."/>
            <person name="Hansen M."/>
            <person name="Howarth C."/>
            <person name="Imamovic A."/>
            <person name="Ireland A."/>
            <person name="Larimer J."/>
            <person name="McCowan C."/>
            <person name="Murphy C."/>
            <person name="Pearson M."/>
            <person name="Poon T.W."/>
            <person name="Priest M."/>
            <person name="Roberts A."/>
            <person name="Saif S."/>
            <person name="Shea T."/>
            <person name="Sisk P."/>
            <person name="Sykes S."/>
            <person name="Wortman J."/>
            <person name="Nusbaum C."/>
            <person name="Birren B."/>
        </authorList>
    </citation>
    <scope>NUCLEOTIDE SEQUENCE [LARGE SCALE GENOMIC DNA]</scope>
    <source>
        <strain evidence="2 3">P1976</strain>
    </source>
</reference>
<dbReference type="PANTHER" id="PTHR31569">
    <property type="entry name" value="SWIM-TYPE DOMAIN-CONTAINING PROTEIN"/>
    <property type="match status" value="1"/>
</dbReference>
<dbReference type="InterPro" id="IPR048324">
    <property type="entry name" value="ZSWIM1-3_RNaseH-like"/>
</dbReference>
<evidence type="ECO:0000313" key="2">
    <source>
        <dbReference type="EMBL" id="ETO83417.1"/>
    </source>
</evidence>
<dbReference type="PANTHER" id="PTHR31569:SF4">
    <property type="entry name" value="SWIM-TYPE DOMAIN-CONTAINING PROTEIN"/>
    <property type="match status" value="1"/>
</dbReference>
<organism evidence="2 3">
    <name type="scientific">Phytophthora nicotianae P1976</name>
    <dbReference type="NCBI Taxonomy" id="1317066"/>
    <lineage>
        <taxon>Eukaryota</taxon>
        <taxon>Sar</taxon>
        <taxon>Stramenopiles</taxon>
        <taxon>Oomycota</taxon>
        <taxon>Peronosporomycetes</taxon>
        <taxon>Peronosporales</taxon>
        <taxon>Peronosporaceae</taxon>
        <taxon>Phytophthora</taxon>
    </lineage>
</organism>
<evidence type="ECO:0000313" key="3">
    <source>
        <dbReference type="Proteomes" id="UP000028582"/>
    </source>
</evidence>
<proteinExistence type="predicted"/>
<accession>A0A081AX06</accession>